<dbReference type="Ensembl" id="ENSSPUT00000021525.1">
    <property type="protein sequence ID" value="ENSSPUP00000020214.1"/>
    <property type="gene ID" value="ENSSPUG00000015508.1"/>
</dbReference>
<dbReference type="PIRSF" id="PIRSF005211">
    <property type="entry name" value="Ab_hydro_YheT"/>
    <property type="match status" value="1"/>
</dbReference>
<dbReference type="InterPro" id="IPR000073">
    <property type="entry name" value="AB_hydrolase_1"/>
</dbReference>
<sequence>MLGLPAAVLELLPLPPWGRPFSLLLGLGAALLGYYWACVPKRPLLVAGKPFRSFLEKHCAIVGERFYPTPWCFEGRLQTLVRFLLKSRPLVSYRSEVVRTADGGQLLLDWAGATENQRYPDPESCPTVLLLPGLTGNSQATYILHMVRGVQRQGYRAIVFNNRGCNGEELLTHRAFCAGNTEDLETVVAHIKGLYPRAPLLAVGVSLGGILVLNYLAQKGRDAGLVAAMTCSVSWDSFETTNSLERPLNRLLFNQRLAASLCQLIRRWARAGAGAEGSTGAGQPLTLRCRSYATRSPDSQSPCSSALSPPPEPRSPAFPVEVAQRLSTLALLVTARGGHIGFLEGLFPRHENYMDRVVSQFVSAVFEHQDELEWVAHGEEEAPLPGPSAGGDGLSP</sequence>
<proteinExistence type="inferred from homology"/>
<evidence type="ECO:0000256" key="1">
    <source>
        <dbReference type="ARBA" id="ARBA00010884"/>
    </source>
</evidence>
<dbReference type="GO" id="GO:0051793">
    <property type="term" value="P:medium-chain fatty acid catabolic process"/>
    <property type="evidence" value="ECO:0007669"/>
    <property type="project" value="TreeGrafter"/>
</dbReference>
<dbReference type="InterPro" id="IPR029058">
    <property type="entry name" value="AB_hydrolase_fold"/>
</dbReference>
<dbReference type="OMA" id="MMTTSWG"/>
<protein>
    <submittedName>
        <fullName evidence="4">Abhydrolase domain containing 1</fullName>
    </submittedName>
</protein>
<evidence type="ECO:0000256" key="2">
    <source>
        <dbReference type="SAM" id="MobiDB-lite"/>
    </source>
</evidence>
<feature type="region of interest" description="Disordered" evidence="2">
    <location>
        <begin position="293"/>
        <end position="317"/>
    </location>
</feature>
<dbReference type="GO" id="GO:0008126">
    <property type="term" value="F:acetylesterase activity"/>
    <property type="evidence" value="ECO:0007669"/>
    <property type="project" value="TreeGrafter"/>
</dbReference>
<comment type="similarity">
    <text evidence="1">Belongs to the AB hydrolase superfamily. AB hydrolase 4 family.</text>
</comment>
<dbReference type="AlphaFoldDB" id="A0A8D0HJR2"/>
<dbReference type="Proteomes" id="UP000694392">
    <property type="component" value="Unplaced"/>
</dbReference>
<feature type="compositionally biased region" description="Polar residues" evidence="2">
    <location>
        <begin position="293"/>
        <end position="303"/>
    </location>
</feature>
<dbReference type="GO" id="GO:0051792">
    <property type="term" value="P:medium-chain fatty acid biosynthetic process"/>
    <property type="evidence" value="ECO:0007669"/>
    <property type="project" value="TreeGrafter"/>
</dbReference>
<dbReference type="PANTHER" id="PTHR10794">
    <property type="entry name" value="ABHYDROLASE DOMAIN-CONTAINING PROTEIN"/>
    <property type="match status" value="1"/>
</dbReference>
<dbReference type="GeneTree" id="ENSGT00950000182902"/>
<reference evidence="4" key="1">
    <citation type="submission" date="2025-08" db="UniProtKB">
        <authorList>
            <consortium name="Ensembl"/>
        </authorList>
    </citation>
    <scope>IDENTIFICATION</scope>
</reference>
<dbReference type="SUPFAM" id="SSF53474">
    <property type="entry name" value="alpha/beta-Hydrolases"/>
    <property type="match status" value="1"/>
</dbReference>
<feature type="domain" description="AB hydrolase-1" evidence="3">
    <location>
        <begin position="126"/>
        <end position="241"/>
    </location>
</feature>
<dbReference type="GO" id="GO:0047372">
    <property type="term" value="F:monoacylglycerol lipase activity"/>
    <property type="evidence" value="ECO:0007669"/>
    <property type="project" value="TreeGrafter"/>
</dbReference>
<dbReference type="PANTHER" id="PTHR10794:SF60">
    <property type="entry name" value="PROTEIN ABHD1"/>
    <property type="match status" value="1"/>
</dbReference>
<organism evidence="4 5">
    <name type="scientific">Sphenodon punctatus</name>
    <name type="common">Tuatara</name>
    <name type="synonym">Hatteria punctata</name>
    <dbReference type="NCBI Taxonomy" id="8508"/>
    <lineage>
        <taxon>Eukaryota</taxon>
        <taxon>Metazoa</taxon>
        <taxon>Chordata</taxon>
        <taxon>Craniata</taxon>
        <taxon>Vertebrata</taxon>
        <taxon>Euteleostomi</taxon>
        <taxon>Lepidosauria</taxon>
        <taxon>Sphenodontia</taxon>
        <taxon>Sphenodontidae</taxon>
        <taxon>Sphenodon</taxon>
    </lineage>
</organism>
<keyword evidence="5" id="KW-1185">Reference proteome</keyword>
<dbReference type="InterPro" id="IPR012020">
    <property type="entry name" value="ABHD4"/>
</dbReference>
<name>A0A8D0HJR2_SPHPU</name>
<gene>
    <name evidence="4" type="primary">ABHD1</name>
</gene>
<dbReference type="InterPro" id="IPR050960">
    <property type="entry name" value="AB_hydrolase_4_sf"/>
</dbReference>
<accession>A0A8D0HJR2</accession>
<evidence type="ECO:0000259" key="3">
    <source>
        <dbReference type="Pfam" id="PF00561"/>
    </source>
</evidence>
<evidence type="ECO:0000313" key="4">
    <source>
        <dbReference type="Ensembl" id="ENSSPUP00000020214.1"/>
    </source>
</evidence>
<dbReference type="Gene3D" id="3.40.50.1820">
    <property type="entry name" value="alpha/beta hydrolase"/>
    <property type="match status" value="1"/>
</dbReference>
<evidence type="ECO:0000313" key="5">
    <source>
        <dbReference type="Proteomes" id="UP000694392"/>
    </source>
</evidence>
<reference evidence="4" key="2">
    <citation type="submission" date="2025-09" db="UniProtKB">
        <authorList>
            <consortium name="Ensembl"/>
        </authorList>
    </citation>
    <scope>IDENTIFICATION</scope>
</reference>
<dbReference type="Pfam" id="PF00561">
    <property type="entry name" value="Abhydrolase_1"/>
    <property type="match status" value="1"/>
</dbReference>